<comment type="caution">
    <text evidence="2">The sequence shown here is derived from an EMBL/GenBank/DDBJ whole genome shotgun (WGS) entry which is preliminary data.</text>
</comment>
<organism evidence="2 3">
    <name type="scientific">Lolium multiflorum</name>
    <name type="common">Italian ryegrass</name>
    <name type="synonym">Lolium perenne subsp. multiflorum</name>
    <dbReference type="NCBI Taxonomy" id="4521"/>
    <lineage>
        <taxon>Eukaryota</taxon>
        <taxon>Viridiplantae</taxon>
        <taxon>Streptophyta</taxon>
        <taxon>Embryophyta</taxon>
        <taxon>Tracheophyta</taxon>
        <taxon>Spermatophyta</taxon>
        <taxon>Magnoliopsida</taxon>
        <taxon>Liliopsida</taxon>
        <taxon>Poales</taxon>
        <taxon>Poaceae</taxon>
        <taxon>BOP clade</taxon>
        <taxon>Pooideae</taxon>
        <taxon>Poodae</taxon>
        <taxon>Poeae</taxon>
        <taxon>Poeae Chloroplast Group 2 (Poeae type)</taxon>
        <taxon>Loliodinae</taxon>
        <taxon>Loliinae</taxon>
        <taxon>Lolium</taxon>
    </lineage>
</organism>
<dbReference type="EMBL" id="JAUUTY010000007">
    <property type="protein sequence ID" value="KAK1607821.1"/>
    <property type="molecule type" value="Genomic_DNA"/>
</dbReference>
<accession>A0AAD8VJS7</accession>
<dbReference type="Proteomes" id="UP001231189">
    <property type="component" value="Unassembled WGS sequence"/>
</dbReference>
<feature type="compositionally biased region" description="Basic residues" evidence="1">
    <location>
        <begin position="630"/>
        <end position="642"/>
    </location>
</feature>
<evidence type="ECO:0000256" key="1">
    <source>
        <dbReference type="SAM" id="MobiDB-lite"/>
    </source>
</evidence>
<evidence type="ECO:0000313" key="3">
    <source>
        <dbReference type="Proteomes" id="UP001231189"/>
    </source>
</evidence>
<feature type="region of interest" description="Disordered" evidence="1">
    <location>
        <begin position="605"/>
        <end position="642"/>
    </location>
</feature>
<keyword evidence="3" id="KW-1185">Reference proteome</keyword>
<evidence type="ECO:0008006" key="4">
    <source>
        <dbReference type="Google" id="ProtNLM"/>
    </source>
</evidence>
<name>A0AAD8VJS7_LOLMU</name>
<dbReference type="PANTHER" id="PTHR33223:SF8">
    <property type="entry name" value="OS04G0172440 PROTEIN"/>
    <property type="match status" value="1"/>
</dbReference>
<proteinExistence type="predicted"/>
<gene>
    <name evidence="2" type="ORF">QYE76_031494</name>
</gene>
<reference evidence="2" key="1">
    <citation type="submission" date="2023-07" db="EMBL/GenBank/DDBJ databases">
        <title>A chromosome-level genome assembly of Lolium multiflorum.</title>
        <authorList>
            <person name="Chen Y."/>
            <person name="Copetti D."/>
            <person name="Kolliker R."/>
            <person name="Studer B."/>
        </authorList>
    </citation>
    <scope>NUCLEOTIDE SEQUENCE</scope>
    <source>
        <strain evidence="2">02402/16</strain>
        <tissue evidence="2">Leaf</tissue>
    </source>
</reference>
<protein>
    <recommendedName>
        <fullName evidence="4">Retrotransposon gag domain-containing protein</fullName>
    </recommendedName>
</protein>
<dbReference type="PANTHER" id="PTHR33223">
    <property type="entry name" value="CCHC-TYPE DOMAIN-CONTAINING PROTEIN"/>
    <property type="match status" value="1"/>
</dbReference>
<sequence length="642" mass="73566">MAAEPVKYEDLPPEHKKKYDDLKAILEADLIGAFEKTRSHGIKFKGFQPEGPALGTHQGEIPLYTRPPLPYTTAAPQQQGSPAYVVYKVGGDPGDYQFLYEPPKEIPHGYVCTYVPDCNDWMTQVTAGRTATAGGIAGTGVVAGAGSSSGADAEKQAWLAKYTTGTSHARSTSAAPTLDEITAIMRDQFGILPKKRMIGYSKPYPNDYDLIPLPPKYRLPDFTKFSGSEGTSSIEHVSRYLAQLGMVSASDELRVRFFSQSLTGPAFGWYTSLLPDSVRQRRGETVSEYIQRFRTVKNRCYSVLLSEKEAVELAIAGLSAPLRDVTFQAEYNSLVHMVQKLTLYEQRHPELYQDKYKRVALIEMEEDDDSVGDQEEKQLKLPEGHKIPTPQEMNGRPYCKWHHTFTHATNDCKVLRGQIQMAIEQGRLLFGQFAMRVDTQPFPDVNMVDLSHCIRREPGFSFDINMAGLADRHGEDKPESSRSRGKDKKEADPRDRPQHDDRRYLTEEEVISVRYQRPLSAHLLNKYGQQYDRRRRYDVDDDRYRRSDADNRKYRRYEGYERHARGRSREKEDMDRHWNCPFFKHCWDSRMSRLPTIENCPECKQKRKGTNEVSVFKRLGPLPPQDKLSHPKMKTSRSRGRR</sequence>
<dbReference type="AlphaFoldDB" id="A0AAD8VJS7"/>
<feature type="region of interest" description="Disordered" evidence="1">
    <location>
        <begin position="471"/>
        <end position="505"/>
    </location>
</feature>
<evidence type="ECO:0000313" key="2">
    <source>
        <dbReference type="EMBL" id="KAK1607821.1"/>
    </source>
</evidence>